<sequence length="396" mass="44298">MRILLIAARHNIVEAAKKLDYEVVLFENKHRLLKETLEIADETHVVDWENHDEVVHLAASIHKMKPFQAVFAFGEKGVLPAALIKEKLNILGNPLKPVELSKDKGKMRKLLNERGISLVRYAVSHSTADLKEAVGRIGLPCIIKPVAGTASSGVFKINTSSELDRLFKQEYLQDEEKMEVIVEEYLNGAEYSVESISFNGTHHIIGITEKFTTGEPSFIETGHFFPAVSLQQNTANDVKDLTLKVLHAIEHEIGPAHTEIKITADGPKVIETHTRPGGDKITELMKLSFGVDVFYETLKSLKGMETQFNPALLQYSGIHFNLFQEGIVTGISGLKDLQKHPNIVEAELYLEPGNEIKPVKDSLTRHGYTVFTAYSPDKLTAMKQYIENTLKVYVKS</sequence>
<dbReference type="Pfam" id="PF18603">
    <property type="entry name" value="LAL_C2"/>
    <property type="match status" value="1"/>
</dbReference>
<dbReference type="GO" id="GO:0005524">
    <property type="term" value="F:ATP binding"/>
    <property type="evidence" value="ECO:0007669"/>
    <property type="project" value="UniProtKB-UniRule"/>
</dbReference>
<dbReference type="GO" id="GO:0046872">
    <property type="term" value="F:metal ion binding"/>
    <property type="evidence" value="ECO:0007669"/>
    <property type="project" value="InterPro"/>
</dbReference>
<evidence type="ECO:0000313" key="8">
    <source>
        <dbReference type="Proteomes" id="UP000036168"/>
    </source>
</evidence>
<gene>
    <name evidence="6" type="ORF">AB447_212415</name>
    <name evidence="7" type="ORF">P8828_09630</name>
</gene>
<comment type="caution">
    <text evidence="6">The sequence shown here is derived from an EMBL/GenBank/DDBJ whole genome shotgun (WGS) entry which is preliminary data.</text>
</comment>
<reference evidence="6" key="2">
    <citation type="submission" date="2015-10" db="EMBL/GenBank/DDBJ databases">
        <authorList>
            <person name="Gilbert D.G."/>
        </authorList>
    </citation>
    <scope>NUCLEOTIDE SEQUENCE</scope>
    <source>
        <strain evidence="6">GO-13</strain>
    </source>
</reference>
<dbReference type="OrthoDB" id="9803907at2"/>
<evidence type="ECO:0000256" key="3">
    <source>
        <dbReference type="ARBA" id="ARBA00022840"/>
    </source>
</evidence>
<dbReference type="EMBL" id="JARRTL010000008">
    <property type="protein sequence ID" value="MEC0485100.1"/>
    <property type="molecule type" value="Genomic_DNA"/>
</dbReference>
<dbReference type="Gene3D" id="3.30.470.20">
    <property type="entry name" value="ATP-grasp fold, B domain"/>
    <property type="match status" value="1"/>
</dbReference>
<accession>A0A0T6BUI0</accession>
<dbReference type="RefSeq" id="WP_048352958.1">
    <property type="nucleotide sequence ID" value="NZ_CP023481.1"/>
</dbReference>
<evidence type="ECO:0000313" key="9">
    <source>
        <dbReference type="Proteomes" id="UP001341297"/>
    </source>
</evidence>
<dbReference type="SUPFAM" id="SSF56059">
    <property type="entry name" value="Glutathione synthetase ATP-binding domain-like"/>
    <property type="match status" value="1"/>
</dbReference>
<evidence type="ECO:0000256" key="1">
    <source>
        <dbReference type="ARBA" id="ARBA00022598"/>
    </source>
</evidence>
<dbReference type="AlphaFoldDB" id="A0A0T6BUI0"/>
<reference evidence="6 8" key="1">
    <citation type="journal article" date="2015" name="Int. J. Syst. Evol. Microbiol.">
        <title>Bacillus glycinifermentans sp. nov., isolated from fermented soybean paste.</title>
        <authorList>
            <person name="Kim S.J."/>
            <person name="Dunlap C.A."/>
            <person name="Kwon S.W."/>
            <person name="Rooney A.P."/>
        </authorList>
    </citation>
    <scope>NUCLEOTIDE SEQUENCE [LARGE SCALE GENOMIC DNA]</scope>
    <source>
        <strain evidence="6 8">GO-13</strain>
    </source>
</reference>
<dbReference type="Pfam" id="PF13535">
    <property type="entry name" value="ATP-grasp_4"/>
    <property type="match status" value="1"/>
</dbReference>
<dbReference type="Pfam" id="PF18130">
    <property type="entry name" value="ATPgrasp_N"/>
    <property type="match status" value="1"/>
</dbReference>
<evidence type="ECO:0000256" key="2">
    <source>
        <dbReference type="ARBA" id="ARBA00022741"/>
    </source>
</evidence>
<dbReference type="InterPro" id="IPR040570">
    <property type="entry name" value="LAL_C2"/>
</dbReference>
<dbReference type="Proteomes" id="UP000036168">
    <property type="component" value="Unassembled WGS sequence"/>
</dbReference>
<dbReference type="InterPro" id="IPR052032">
    <property type="entry name" value="ATP-dep_AA_Ligase"/>
</dbReference>
<name>A0A0T6BUI0_9BACI</name>
<reference evidence="7 9" key="3">
    <citation type="submission" date="2023-03" db="EMBL/GenBank/DDBJ databases">
        <title>Agriculturally important microbes genome sequencing.</title>
        <authorList>
            <person name="Dunlap C."/>
        </authorList>
    </citation>
    <scope>NUCLEOTIDE SEQUENCE [LARGE SCALE GENOMIC DNA]</scope>
    <source>
        <strain evidence="7 9">CBP-3203</strain>
    </source>
</reference>
<dbReference type="GO" id="GO:0016874">
    <property type="term" value="F:ligase activity"/>
    <property type="evidence" value="ECO:0007669"/>
    <property type="project" value="UniProtKB-KW"/>
</dbReference>
<evidence type="ECO:0000313" key="7">
    <source>
        <dbReference type="EMBL" id="MEC0485100.1"/>
    </source>
</evidence>
<dbReference type="PANTHER" id="PTHR43585">
    <property type="entry name" value="FUMIPYRROLE BIOSYNTHESIS PROTEIN C"/>
    <property type="match status" value="1"/>
</dbReference>
<evidence type="ECO:0000259" key="5">
    <source>
        <dbReference type="PROSITE" id="PS50975"/>
    </source>
</evidence>
<evidence type="ECO:0000313" key="6">
    <source>
        <dbReference type="EMBL" id="KRT95296.1"/>
    </source>
</evidence>
<keyword evidence="2 4" id="KW-0547">Nucleotide-binding</keyword>
<keyword evidence="1" id="KW-0436">Ligase</keyword>
<dbReference type="PANTHER" id="PTHR43585:SF2">
    <property type="entry name" value="ATP-GRASP ENZYME FSQD"/>
    <property type="match status" value="1"/>
</dbReference>
<dbReference type="Gene3D" id="3.40.50.20">
    <property type="match status" value="1"/>
</dbReference>
<organism evidence="6 8">
    <name type="scientific">Bacillus glycinifermentans</name>
    <dbReference type="NCBI Taxonomy" id="1664069"/>
    <lineage>
        <taxon>Bacteria</taxon>
        <taxon>Bacillati</taxon>
        <taxon>Bacillota</taxon>
        <taxon>Bacilli</taxon>
        <taxon>Bacillales</taxon>
        <taxon>Bacillaceae</taxon>
        <taxon>Bacillus</taxon>
    </lineage>
</organism>
<feature type="domain" description="ATP-grasp" evidence="5">
    <location>
        <begin position="108"/>
        <end position="302"/>
    </location>
</feature>
<dbReference type="PROSITE" id="PS50975">
    <property type="entry name" value="ATP_GRASP"/>
    <property type="match status" value="1"/>
</dbReference>
<dbReference type="Proteomes" id="UP001341297">
    <property type="component" value="Unassembled WGS sequence"/>
</dbReference>
<keyword evidence="3 4" id="KW-0067">ATP-binding</keyword>
<dbReference type="EMBL" id="LECW02000004">
    <property type="protein sequence ID" value="KRT95296.1"/>
    <property type="molecule type" value="Genomic_DNA"/>
</dbReference>
<evidence type="ECO:0000256" key="4">
    <source>
        <dbReference type="PROSITE-ProRule" id="PRU00409"/>
    </source>
</evidence>
<dbReference type="InterPro" id="IPR041472">
    <property type="entry name" value="BL00235/CARNS1_N"/>
</dbReference>
<protein>
    <submittedName>
        <fullName evidence="7">ATP-grasp domain-containing protein</fullName>
    </submittedName>
</protein>
<dbReference type="InterPro" id="IPR011761">
    <property type="entry name" value="ATP-grasp"/>
</dbReference>
<keyword evidence="9" id="KW-1185">Reference proteome</keyword>
<proteinExistence type="predicted"/>